<feature type="transmembrane region" description="Helical" evidence="1">
    <location>
        <begin position="63"/>
        <end position="81"/>
    </location>
</feature>
<evidence type="ECO:0008006" key="4">
    <source>
        <dbReference type="Google" id="ProtNLM"/>
    </source>
</evidence>
<name>A0A9X2AUN9_9GAMM</name>
<dbReference type="EMBL" id="JALGRD010000004">
    <property type="protein sequence ID" value="MCJ0973281.1"/>
    <property type="molecule type" value="Genomic_DNA"/>
</dbReference>
<organism evidence="2 3">
    <name type="scientific">Stutzerimonas marianensis</name>
    <dbReference type="NCBI Taxonomy" id="2929513"/>
    <lineage>
        <taxon>Bacteria</taxon>
        <taxon>Pseudomonadati</taxon>
        <taxon>Pseudomonadota</taxon>
        <taxon>Gammaproteobacteria</taxon>
        <taxon>Pseudomonadales</taxon>
        <taxon>Pseudomonadaceae</taxon>
        <taxon>Stutzerimonas</taxon>
    </lineage>
</organism>
<keyword evidence="3" id="KW-1185">Reference proteome</keyword>
<dbReference type="RefSeq" id="WP_243605421.1">
    <property type="nucleotide sequence ID" value="NZ_JALGRD010000004.1"/>
</dbReference>
<feature type="transmembrane region" description="Helical" evidence="1">
    <location>
        <begin position="20"/>
        <end position="43"/>
    </location>
</feature>
<evidence type="ECO:0000256" key="1">
    <source>
        <dbReference type="SAM" id="Phobius"/>
    </source>
</evidence>
<keyword evidence="1" id="KW-0472">Membrane</keyword>
<accession>A0A9X2AUN9</accession>
<evidence type="ECO:0000313" key="3">
    <source>
        <dbReference type="Proteomes" id="UP001139682"/>
    </source>
</evidence>
<keyword evidence="1" id="KW-0812">Transmembrane</keyword>
<keyword evidence="1" id="KW-1133">Transmembrane helix</keyword>
<reference evidence="2" key="1">
    <citation type="submission" date="2022-03" db="EMBL/GenBank/DDBJ databases">
        <title>Pseudomonas marianensis sp. nov., a marine bacterium isolated from deep-sea sediments of the Mariana Trench.</title>
        <authorList>
            <person name="Wei Y."/>
        </authorList>
    </citation>
    <scope>NUCLEOTIDE SEQUENCE</scope>
    <source>
        <strain evidence="2">PS1</strain>
    </source>
</reference>
<dbReference type="AlphaFoldDB" id="A0A9X2AUN9"/>
<sequence>MKRTDGFDARRLRPRPQRSWASRVGAFFGMMLILLGIFLLIAGGTSFFNVHESLTKLAPERNTAITFIVTGLVLLWVGWALRRRIRRRALKPNDLNLSPRLLRKRN</sequence>
<comment type="caution">
    <text evidence="2">The sequence shown here is derived from an EMBL/GenBank/DDBJ whole genome shotgun (WGS) entry which is preliminary data.</text>
</comment>
<dbReference type="Proteomes" id="UP001139682">
    <property type="component" value="Unassembled WGS sequence"/>
</dbReference>
<gene>
    <name evidence="2" type="ORF">MST27_07845</name>
</gene>
<protein>
    <recommendedName>
        <fullName evidence="4">LPXTG-motif cell wall anchor domain-containing protein</fullName>
    </recommendedName>
</protein>
<proteinExistence type="predicted"/>
<evidence type="ECO:0000313" key="2">
    <source>
        <dbReference type="EMBL" id="MCJ0973281.1"/>
    </source>
</evidence>